<dbReference type="PANTHER" id="PTHR35532:SF5">
    <property type="entry name" value="CARBOHYDRATE-BINDING DOMAIN-CONTAINING PROTEIN"/>
    <property type="match status" value="1"/>
</dbReference>
<reference evidence="1 2" key="1">
    <citation type="submission" date="2021-05" db="EMBL/GenBank/DDBJ databases">
        <title>Novel Bacillus species.</title>
        <authorList>
            <person name="Liu G."/>
        </authorList>
    </citation>
    <scope>NUCLEOTIDE SEQUENCE [LARGE SCALE GENOMIC DNA]</scope>
    <source>
        <strain evidence="2">FJAT-49780</strain>
    </source>
</reference>
<dbReference type="RefSeq" id="WP_213126984.1">
    <property type="nucleotide sequence ID" value="NZ_JAGYPG010000005.1"/>
</dbReference>
<accession>A0A942YKV9</accession>
<comment type="caution">
    <text evidence="1">The sequence shown here is derived from an EMBL/GenBank/DDBJ whole genome shotgun (WGS) entry which is preliminary data.</text>
</comment>
<keyword evidence="2" id="KW-1185">Reference proteome</keyword>
<name>A0A942YKV9_9BACI</name>
<sequence>MSYKAYRTKEKIMVDGQLNEKSWLLAQKSPRFVDIINGGPALYETRSAVLWDDEYLYVGYWIEEPYVQSEITERDGLIFNENNVELFIDGGDTYYEFEINALNTIYEVFFIWKDAYKKGGKYDVPEFDIYEKNVCTFGGNHDRIPKYFWNGTHPRGLRWAFKNWDFPGLKTAVHVDGIINDQNKISKGWTVELAFPWSGMKWLANGRSLPPVEGDTWKFQFARYEKLISLNKNVGWAWSSIGSDDNHRPEKFTKIEFSNTVVGE</sequence>
<dbReference type="Gene3D" id="2.60.40.1190">
    <property type="match status" value="1"/>
</dbReference>
<proteinExistence type="predicted"/>
<dbReference type="PANTHER" id="PTHR35532">
    <property type="entry name" value="SIMILAR TO POLYHYDROXYALKANOATE DEPOLYMERASE"/>
    <property type="match status" value="1"/>
</dbReference>
<dbReference type="Proteomes" id="UP000681414">
    <property type="component" value="Unassembled WGS sequence"/>
</dbReference>
<organism evidence="1 2">
    <name type="scientific">Lederbergia citri</name>
    <dbReference type="NCBI Taxonomy" id="2833580"/>
    <lineage>
        <taxon>Bacteria</taxon>
        <taxon>Bacillati</taxon>
        <taxon>Bacillota</taxon>
        <taxon>Bacilli</taxon>
        <taxon>Bacillales</taxon>
        <taxon>Bacillaceae</taxon>
        <taxon>Lederbergia</taxon>
    </lineage>
</organism>
<gene>
    <name evidence="1" type="ORF">KHA97_22160</name>
</gene>
<dbReference type="EMBL" id="JAGYPG010000005">
    <property type="protein sequence ID" value="MBS4197751.1"/>
    <property type="molecule type" value="Genomic_DNA"/>
</dbReference>
<evidence type="ECO:0000313" key="1">
    <source>
        <dbReference type="EMBL" id="MBS4197751.1"/>
    </source>
</evidence>
<dbReference type="SUPFAM" id="SSF49344">
    <property type="entry name" value="CBD9-like"/>
    <property type="match status" value="1"/>
</dbReference>
<dbReference type="AlphaFoldDB" id="A0A942YKV9"/>
<dbReference type="CDD" id="cd09620">
    <property type="entry name" value="CBM9_like_3"/>
    <property type="match status" value="1"/>
</dbReference>
<evidence type="ECO:0000313" key="2">
    <source>
        <dbReference type="Proteomes" id="UP000681414"/>
    </source>
</evidence>
<protein>
    <submittedName>
        <fullName evidence="1">Carbohydrate-binding family 9-like protein</fullName>
    </submittedName>
</protein>